<evidence type="ECO:0000259" key="6">
    <source>
        <dbReference type="Pfam" id="PF02518"/>
    </source>
</evidence>
<feature type="transmembrane region" description="Helical" evidence="5">
    <location>
        <begin position="420"/>
        <end position="441"/>
    </location>
</feature>
<feature type="transmembrane region" description="Helical" evidence="5">
    <location>
        <begin position="310"/>
        <end position="332"/>
    </location>
</feature>
<dbReference type="CDD" id="cd16917">
    <property type="entry name" value="HATPase_UhpB-NarQ-NarX-like"/>
    <property type="match status" value="1"/>
</dbReference>
<feature type="transmembrane region" description="Helical" evidence="5">
    <location>
        <begin position="156"/>
        <end position="174"/>
    </location>
</feature>
<keyword evidence="5" id="KW-0472">Membrane</keyword>
<proteinExistence type="predicted"/>
<dbReference type="GO" id="GO:0005524">
    <property type="term" value="F:ATP binding"/>
    <property type="evidence" value="ECO:0007669"/>
    <property type="project" value="UniProtKB-KW"/>
</dbReference>
<evidence type="ECO:0000256" key="5">
    <source>
        <dbReference type="SAM" id="Phobius"/>
    </source>
</evidence>
<evidence type="ECO:0000256" key="1">
    <source>
        <dbReference type="ARBA" id="ARBA00022679"/>
    </source>
</evidence>
<dbReference type="Gene3D" id="3.30.565.10">
    <property type="entry name" value="Histidine kinase-like ATPase, C-terminal domain"/>
    <property type="match status" value="1"/>
</dbReference>
<keyword evidence="1" id="KW-0808">Transferase</keyword>
<feature type="compositionally biased region" description="Polar residues" evidence="4">
    <location>
        <begin position="7"/>
        <end position="16"/>
    </location>
</feature>
<dbReference type="PANTHER" id="PTHR24421:SF63">
    <property type="entry name" value="SENSOR HISTIDINE KINASE DESK"/>
    <property type="match status" value="1"/>
</dbReference>
<gene>
    <name evidence="8" type="ORF">ACFY35_07835</name>
</gene>
<evidence type="ECO:0000313" key="9">
    <source>
        <dbReference type="Proteomes" id="UP001602245"/>
    </source>
</evidence>
<evidence type="ECO:0000313" key="8">
    <source>
        <dbReference type="EMBL" id="MFF5289332.1"/>
    </source>
</evidence>
<dbReference type="EMBL" id="JBIAZU010000001">
    <property type="protein sequence ID" value="MFF5289332.1"/>
    <property type="molecule type" value="Genomic_DNA"/>
</dbReference>
<dbReference type="Gene3D" id="1.20.5.1930">
    <property type="match status" value="1"/>
</dbReference>
<reference evidence="8 9" key="1">
    <citation type="submission" date="2024-10" db="EMBL/GenBank/DDBJ databases">
        <title>The Natural Products Discovery Center: Release of the First 8490 Sequenced Strains for Exploring Actinobacteria Biosynthetic Diversity.</title>
        <authorList>
            <person name="Kalkreuter E."/>
            <person name="Kautsar S.A."/>
            <person name="Yang D."/>
            <person name="Bader C.D."/>
            <person name="Teijaro C.N."/>
            <person name="Fluegel L."/>
            <person name="Davis C.M."/>
            <person name="Simpson J.R."/>
            <person name="Lauterbach L."/>
            <person name="Steele A.D."/>
            <person name="Gui C."/>
            <person name="Meng S."/>
            <person name="Li G."/>
            <person name="Viehrig K."/>
            <person name="Ye F."/>
            <person name="Su P."/>
            <person name="Kiefer A.F."/>
            <person name="Nichols A."/>
            <person name="Cepeda A.J."/>
            <person name="Yan W."/>
            <person name="Fan B."/>
            <person name="Jiang Y."/>
            <person name="Adhikari A."/>
            <person name="Zheng C.-J."/>
            <person name="Schuster L."/>
            <person name="Cowan T.M."/>
            <person name="Smanski M.J."/>
            <person name="Chevrette M.G."/>
            <person name="De Carvalho L.P.S."/>
            <person name="Shen B."/>
        </authorList>
    </citation>
    <scope>NUCLEOTIDE SEQUENCE [LARGE SCALE GENOMIC DNA]</scope>
    <source>
        <strain evidence="8 9">NPDC000087</strain>
    </source>
</reference>
<evidence type="ECO:0000256" key="2">
    <source>
        <dbReference type="ARBA" id="ARBA00022777"/>
    </source>
</evidence>
<feature type="domain" description="Histidine kinase/HSP90-like ATPase" evidence="6">
    <location>
        <begin position="564"/>
        <end position="649"/>
    </location>
</feature>
<sequence>MTVVSAPGSQRETLTPSDDPRGVGPDVTRTRLVSLGFLGTLLLARCADAAVHHTFGYLPFVAALFVLPVWYVSGVARHAWTRWRWWLLAGQALLTYVPFVLFGNGWVAGLSGLLGGLVLVLIPAPRSWLLLGGLLALEATLWVEVVGVPYRPAINAGVWVVVAFADVALGLFGLSRLSQLVRDLGAAQEELATAAVDRERLATQEQLRRLIGDRIQQVAQHARAALRWLSATPEDARGEVAAAGVIARQAAAESRRLHAADPDRGITPYEPSHTTTAPRTARAVLVTVVALFAAQNLLNVTMPSGRPRQHVATALLVAVVVSLGIMAVQWYHSGAGTGRGKPRYWPYTLALLAVLTYLQVPLVGSLGLIFVAFLAASGLLLLPGTWRWIWFGAAVVSVSALFILLASGESPSTPTVAIRAVYTAAISASFGLMAYGLSRLAGLAVRLADRREDLAAVAAVRERLRLARDTHDLLGLGLSTLALKSDLIGALIGPDDARAAREIGELLHVCATVRSDTARIAGERPRLSLDTELGLATDVLASAAIHVRVTGVDRAVPQAVDNVLAIVLREAITNILRHSQARQCAITVESEDGLVRLRVSNDGAVSAPLSPNGTGHGLDNLRTRVTGCGGVLTTRRSGGTFVMMVELPAVPG</sequence>
<keyword evidence="5" id="KW-0812">Transmembrane</keyword>
<feature type="transmembrane region" description="Helical" evidence="5">
    <location>
        <begin position="280"/>
        <end position="298"/>
    </location>
</feature>
<evidence type="ECO:0000256" key="3">
    <source>
        <dbReference type="ARBA" id="ARBA00023012"/>
    </source>
</evidence>
<dbReference type="InterPro" id="IPR011712">
    <property type="entry name" value="Sig_transdc_His_kin_sub3_dim/P"/>
</dbReference>
<keyword evidence="9" id="KW-1185">Reference proteome</keyword>
<keyword evidence="5" id="KW-1133">Transmembrane helix</keyword>
<dbReference type="RefSeq" id="WP_157295272.1">
    <property type="nucleotide sequence ID" value="NZ_JBIAZU010000001.1"/>
</dbReference>
<dbReference type="PANTHER" id="PTHR24421">
    <property type="entry name" value="NITRATE/NITRITE SENSOR PROTEIN NARX-RELATED"/>
    <property type="match status" value="1"/>
</dbReference>
<dbReference type="Pfam" id="PF07730">
    <property type="entry name" value="HisKA_3"/>
    <property type="match status" value="1"/>
</dbReference>
<dbReference type="Proteomes" id="UP001602245">
    <property type="component" value="Unassembled WGS sequence"/>
</dbReference>
<keyword evidence="2" id="KW-0418">Kinase</keyword>
<name>A0ABW6W7N9_9ACTN</name>
<keyword evidence="3" id="KW-0902">Two-component regulatory system</keyword>
<keyword evidence="8" id="KW-0067">ATP-binding</keyword>
<dbReference type="InterPro" id="IPR050482">
    <property type="entry name" value="Sensor_HK_TwoCompSys"/>
</dbReference>
<dbReference type="InterPro" id="IPR003594">
    <property type="entry name" value="HATPase_dom"/>
</dbReference>
<dbReference type="SUPFAM" id="SSF55874">
    <property type="entry name" value="ATPase domain of HSP90 chaperone/DNA topoisomerase II/histidine kinase"/>
    <property type="match status" value="1"/>
</dbReference>
<organism evidence="8 9">
    <name type="scientific">Paractinoplanes globisporus</name>
    <dbReference type="NCBI Taxonomy" id="113565"/>
    <lineage>
        <taxon>Bacteria</taxon>
        <taxon>Bacillati</taxon>
        <taxon>Actinomycetota</taxon>
        <taxon>Actinomycetes</taxon>
        <taxon>Micromonosporales</taxon>
        <taxon>Micromonosporaceae</taxon>
        <taxon>Paractinoplanes</taxon>
    </lineage>
</organism>
<dbReference type="Pfam" id="PF02518">
    <property type="entry name" value="HATPase_c"/>
    <property type="match status" value="1"/>
</dbReference>
<comment type="caution">
    <text evidence="8">The sequence shown here is derived from an EMBL/GenBank/DDBJ whole genome shotgun (WGS) entry which is preliminary data.</text>
</comment>
<dbReference type="InterPro" id="IPR036890">
    <property type="entry name" value="HATPase_C_sf"/>
</dbReference>
<protein>
    <submittedName>
        <fullName evidence="8">ATP-binding protein</fullName>
    </submittedName>
</protein>
<feature type="region of interest" description="Disordered" evidence="4">
    <location>
        <begin position="1"/>
        <end position="25"/>
    </location>
</feature>
<feature type="transmembrane region" description="Helical" evidence="5">
    <location>
        <begin position="93"/>
        <end position="121"/>
    </location>
</feature>
<feature type="transmembrane region" description="Helical" evidence="5">
    <location>
        <begin position="389"/>
        <end position="408"/>
    </location>
</feature>
<accession>A0ABW6W7N9</accession>
<evidence type="ECO:0000259" key="7">
    <source>
        <dbReference type="Pfam" id="PF07730"/>
    </source>
</evidence>
<feature type="domain" description="Signal transduction histidine kinase subgroup 3 dimerisation and phosphoacceptor" evidence="7">
    <location>
        <begin position="462"/>
        <end position="512"/>
    </location>
</feature>
<keyword evidence="8" id="KW-0547">Nucleotide-binding</keyword>
<evidence type="ECO:0000256" key="4">
    <source>
        <dbReference type="SAM" id="MobiDB-lite"/>
    </source>
</evidence>
<feature type="transmembrane region" description="Helical" evidence="5">
    <location>
        <begin position="54"/>
        <end position="73"/>
    </location>
</feature>